<keyword evidence="2" id="KW-1185">Reference proteome</keyword>
<organism evidence="1 2">
    <name type="scientific">Photobacterium marinum</name>
    <dbReference type="NCBI Taxonomy" id="1056511"/>
    <lineage>
        <taxon>Bacteria</taxon>
        <taxon>Pseudomonadati</taxon>
        <taxon>Pseudomonadota</taxon>
        <taxon>Gammaproteobacteria</taxon>
        <taxon>Vibrionales</taxon>
        <taxon>Vibrionaceae</taxon>
        <taxon>Photobacterium</taxon>
    </lineage>
</organism>
<name>L8J3M0_9GAMM</name>
<gene>
    <name evidence="1" type="ORF">C942_03875</name>
</gene>
<protein>
    <submittedName>
        <fullName evidence="1">Uncharacterized protein</fullName>
    </submittedName>
</protein>
<dbReference type="EMBL" id="AMZO01000043">
    <property type="protein sequence ID" value="ELR63341.1"/>
    <property type="molecule type" value="Genomic_DNA"/>
</dbReference>
<accession>L8J3M0</accession>
<evidence type="ECO:0000313" key="2">
    <source>
        <dbReference type="Proteomes" id="UP000011134"/>
    </source>
</evidence>
<dbReference type="RefSeq" id="WP_007470900.1">
    <property type="nucleotide sequence ID" value="NZ_AMZO01000043.1"/>
</dbReference>
<comment type="caution">
    <text evidence="1">The sequence shown here is derived from an EMBL/GenBank/DDBJ whole genome shotgun (WGS) entry which is preliminary data.</text>
</comment>
<dbReference type="Proteomes" id="UP000011134">
    <property type="component" value="Unassembled WGS sequence"/>
</dbReference>
<sequence>MPLFAIRARDYQLAQANYNGVGIDNVANWGKTDKKKHRVGAQC</sequence>
<dbReference type="PATRIC" id="fig|1056511.3.peg.4689"/>
<dbReference type="AlphaFoldDB" id="L8J3M0"/>
<proteinExistence type="predicted"/>
<evidence type="ECO:0000313" key="1">
    <source>
        <dbReference type="EMBL" id="ELR63341.1"/>
    </source>
</evidence>
<reference evidence="1 2" key="1">
    <citation type="submission" date="2012-12" db="EMBL/GenBank/DDBJ databases">
        <title>Genome Assembly of Photobacterium sp. AK15.</title>
        <authorList>
            <person name="Khatri I."/>
            <person name="Vaidya B."/>
            <person name="Srinivas T.N.R."/>
            <person name="Subramanian S."/>
            <person name="Pinnaka A."/>
        </authorList>
    </citation>
    <scope>NUCLEOTIDE SEQUENCE [LARGE SCALE GENOMIC DNA]</scope>
    <source>
        <strain evidence="1 2">AK15</strain>
    </source>
</reference>